<feature type="domain" description="AB hydrolase-1" evidence="2">
    <location>
        <begin position="54"/>
        <end position="238"/>
    </location>
</feature>
<sequence length="356" mass="39793">MVPRVIYKIMVHLALGTMMFTISTGQPILMEQQDLSGVKTFVNISGESVKTMMVLFHGCNNQGHDWFQKPEEIVFLHKAILRKIAVVAFTNPRHRGNFCWPSPDEEYFLEATDLLHRALLELLDSLKKPPKPLVVSSVSLILVGASSGGIFASRLPAIWRNKLLNLAQVTAFLSVVSPTSFVRKTQLLEQPGADFPPTGLVYMPRDTTFASEEAIETFLGSLHQAGVAAKAWALAPQQLTAETLIASLQIAGIFVEDKAVQKFIEALTDLGLLMDGEVIEDPRRIPWRRAVALLDAGVQGHSRQHRHRCLEEVLNRAWAQHEFGMDAEVIDWLLYQSNAQAWRSLEEGYHYTIIAS</sequence>
<dbReference type="Proteomes" id="UP001642464">
    <property type="component" value="Unassembled WGS sequence"/>
</dbReference>
<dbReference type="EMBL" id="CAXAMM010015003">
    <property type="protein sequence ID" value="CAK9035288.1"/>
    <property type="molecule type" value="Genomic_DNA"/>
</dbReference>
<comment type="caution">
    <text evidence="3">The sequence shown here is derived from an EMBL/GenBank/DDBJ whole genome shotgun (WGS) entry which is preliminary data.</text>
</comment>
<organism evidence="3 4">
    <name type="scientific">Durusdinium trenchii</name>
    <dbReference type="NCBI Taxonomy" id="1381693"/>
    <lineage>
        <taxon>Eukaryota</taxon>
        <taxon>Sar</taxon>
        <taxon>Alveolata</taxon>
        <taxon>Dinophyceae</taxon>
        <taxon>Suessiales</taxon>
        <taxon>Symbiodiniaceae</taxon>
        <taxon>Durusdinium</taxon>
    </lineage>
</organism>
<evidence type="ECO:0000256" key="1">
    <source>
        <dbReference type="SAM" id="SignalP"/>
    </source>
</evidence>
<evidence type="ECO:0000313" key="3">
    <source>
        <dbReference type="EMBL" id="CAK9035288.1"/>
    </source>
</evidence>
<name>A0ABP0L8K3_9DINO</name>
<keyword evidence="4" id="KW-1185">Reference proteome</keyword>
<dbReference type="SUPFAM" id="SSF53474">
    <property type="entry name" value="alpha/beta-Hydrolases"/>
    <property type="match status" value="1"/>
</dbReference>
<gene>
    <name evidence="3" type="ORF">SCF082_LOCUS21228</name>
</gene>
<proteinExistence type="predicted"/>
<dbReference type="InterPro" id="IPR000073">
    <property type="entry name" value="AB_hydrolase_1"/>
</dbReference>
<feature type="signal peptide" evidence="1">
    <location>
        <begin position="1"/>
        <end position="25"/>
    </location>
</feature>
<dbReference type="InterPro" id="IPR029058">
    <property type="entry name" value="AB_hydrolase_fold"/>
</dbReference>
<keyword evidence="1" id="KW-0732">Signal</keyword>
<dbReference type="PANTHER" id="PTHR35128:SF1">
    <property type="entry name" value="SECRETION-REGULATING GUANINE NUCLEOTIDE EXCHANGE FACTOR"/>
    <property type="match status" value="1"/>
</dbReference>
<protein>
    <recommendedName>
        <fullName evidence="2">AB hydrolase-1 domain-containing protein</fullName>
    </recommendedName>
</protein>
<feature type="chain" id="PRO_5045985977" description="AB hydrolase-1 domain-containing protein" evidence="1">
    <location>
        <begin position="26"/>
        <end position="356"/>
    </location>
</feature>
<dbReference type="Pfam" id="PF12697">
    <property type="entry name" value="Abhydrolase_6"/>
    <property type="match status" value="1"/>
</dbReference>
<evidence type="ECO:0000313" key="4">
    <source>
        <dbReference type="Proteomes" id="UP001642464"/>
    </source>
</evidence>
<dbReference type="Gene3D" id="3.40.50.1820">
    <property type="entry name" value="alpha/beta hydrolase"/>
    <property type="match status" value="1"/>
</dbReference>
<reference evidence="3 4" key="1">
    <citation type="submission" date="2024-02" db="EMBL/GenBank/DDBJ databases">
        <authorList>
            <person name="Chen Y."/>
            <person name="Shah S."/>
            <person name="Dougan E. K."/>
            <person name="Thang M."/>
            <person name="Chan C."/>
        </authorList>
    </citation>
    <scope>NUCLEOTIDE SEQUENCE [LARGE SCALE GENOMIC DNA]</scope>
</reference>
<evidence type="ECO:0000259" key="2">
    <source>
        <dbReference type="Pfam" id="PF12697"/>
    </source>
</evidence>
<accession>A0ABP0L8K3</accession>
<dbReference type="PANTHER" id="PTHR35128">
    <property type="entry name" value="SECRETION-REGULATING GUANINE NUCLEOTIDE EXCHANGE FACTOR"/>
    <property type="match status" value="1"/>
</dbReference>